<feature type="chain" id="PRO_5011998145" evidence="1">
    <location>
        <begin position="19"/>
        <end position="171"/>
    </location>
</feature>
<accession>A0A2A6LP71</accession>
<gene>
    <name evidence="2" type="ORF">CO661_29675</name>
</gene>
<evidence type="ECO:0000313" key="2">
    <source>
        <dbReference type="EMBL" id="PDT44361.1"/>
    </source>
</evidence>
<dbReference type="AlphaFoldDB" id="A0A2A6LP71"/>
<feature type="signal peptide" evidence="1">
    <location>
        <begin position="1"/>
        <end position="18"/>
    </location>
</feature>
<evidence type="ECO:0000313" key="3">
    <source>
        <dbReference type="Proteomes" id="UP000220353"/>
    </source>
</evidence>
<evidence type="ECO:0000256" key="1">
    <source>
        <dbReference type="SAM" id="SignalP"/>
    </source>
</evidence>
<reference evidence="2 3" key="1">
    <citation type="submission" date="2017-09" db="EMBL/GenBank/DDBJ databases">
        <title>Comparative genomics of rhizobia isolated from Phaseolus vulgaris in China.</title>
        <authorList>
            <person name="Tong W."/>
        </authorList>
    </citation>
    <scope>NUCLEOTIDE SEQUENCE [LARGE SCALE GENOMIC DNA]</scope>
    <source>
        <strain evidence="2 3">PCH1</strain>
    </source>
</reference>
<keyword evidence="1" id="KW-0732">Signal</keyword>
<dbReference type="EMBL" id="NWTC01000034">
    <property type="protein sequence ID" value="PDT44361.1"/>
    <property type="molecule type" value="Genomic_DNA"/>
</dbReference>
<sequence length="171" mass="18226">MFGFLVAAGTLPPLAAFAQTGNCRVTHIDYHERRALQSVEALITAPYALSPYPYVPASSAQRQPGQSEAARIAPDIAAQNPDVVIVHGSTFTGSANLRTVLGELIRRVDRASNVRGFVVYSSATLDAAALSIDGPLSSKVQFMYAPIVNRFRSSDPSAKVLSGHVQRLCGI</sequence>
<comment type="caution">
    <text evidence="2">The sequence shown here is derived from an EMBL/GenBank/DDBJ whole genome shotgun (WGS) entry which is preliminary data.</text>
</comment>
<protein>
    <submittedName>
        <fullName evidence="2">Uncharacterized protein</fullName>
    </submittedName>
</protein>
<proteinExistence type="predicted"/>
<name>A0A2A6LP71_RHIFR</name>
<organism evidence="2 3">
    <name type="scientific">Rhizobium fredii</name>
    <name type="common">Sinorhizobium fredii</name>
    <dbReference type="NCBI Taxonomy" id="380"/>
    <lineage>
        <taxon>Bacteria</taxon>
        <taxon>Pseudomonadati</taxon>
        <taxon>Pseudomonadota</taxon>
        <taxon>Alphaproteobacteria</taxon>
        <taxon>Hyphomicrobiales</taxon>
        <taxon>Rhizobiaceae</taxon>
        <taxon>Sinorhizobium/Ensifer group</taxon>
        <taxon>Sinorhizobium</taxon>
    </lineage>
</organism>
<dbReference type="Proteomes" id="UP000220353">
    <property type="component" value="Unassembled WGS sequence"/>
</dbReference>
<dbReference type="RefSeq" id="WP_042778477.1">
    <property type="nucleotide sequence ID" value="NZ_NWTC01000034.1"/>
</dbReference>